<reference evidence="2" key="1">
    <citation type="submission" date="2022-03" db="EMBL/GenBank/DDBJ databases">
        <authorList>
            <person name="Martin H S."/>
        </authorList>
    </citation>
    <scope>NUCLEOTIDE SEQUENCE</scope>
</reference>
<evidence type="ECO:0000256" key="1">
    <source>
        <dbReference type="SAM" id="MobiDB-lite"/>
    </source>
</evidence>
<gene>
    <name evidence="2" type="ORF">IPOD504_LOCUS5386</name>
</gene>
<sequence length="73" mass="7796">MPLGKLRRDTRGTQLRDSGGAMPWALGGAGSGHGSTCIVCVDTRHAEAGAFDISVLCDYDCATRRSSRRNGWI</sequence>
<proteinExistence type="predicted"/>
<evidence type="ECO:0000313" key="2">
    <source>
        <dbReference type="EMBL" id="CAH2046142.1"/>
    </source>
</evidence>
<keyword evidence="3" id="KW-1185">Reference proteome</keyword>
<protein>
    <submittedName>
        <fullName evidence="2">Uncharacterized protein</fullName>
    </submittedName>
</protein>
<organism evidence="2 3">
    <name type="scientific">Iphiclides podalirius</name>
    <name type="common">scarce swallowtail</name>
    <dbReference type="NCBI Taxonomy" id="110791"/>
    <lineage>
        <taxon>Eukaryota</taxon>
        <taxon>Metazoa</taxon>
        <taxon>Ecdysozoa</taxon>
        <taxon>Arthropoda</taxon>
        <taxon>Hexapoda</taxon>
        <taxon>Insecta</taxon>
        <taxon>Pterygota</taxon>
        <taxon>Neoptera</taxon>
        <taxon>Endopterygota</taxon>
        <taxon>Lepidoptera</taxon>
        <taxon>Glossata</taxon>
        <taxon>Ditrysia</taxon>
        <taxon>Papilionoidea</taxon>
        <taxon>Papilionidae</taxon>
        <taxon>Papilioninae</taxon>
        <taxon>Iphiclides</taxon>
    </lineage>
</organism>
<feature type="region of interest" description="Disordered" evidence="1">
    <location>
        <begin position="1"/>
        <end position="21"/>
    </location>
</feature>
<feature type="non-terminal residue" evidence="2">
    <location>
        <position position="73"/>
    </location>
</feature>
<dbReference type="Proteomes" id="UP000837857">
    <property type="component" value="Chromosome 16"/>
</dbReference>
<evidence type="ECO:0000313" key="3">
    <source>
        <dbReference type="Proteomes" id="UP000837857"/>
    </source>
</evidence>
<dbReference type="EMBL" id="OW152828">
    <property type="protein sequence ID" value="CAH2046142.1"/>
    <property type="molecule type" value="Genomic_DNA"/>
</dbReference>
<feature type="compositionally biased region" description="Basic and acidic residues" evidence="1">
    <location>
        <begin position="1"/>
        <end position="11"/>
    </location>
</feature>
<name>A0ABN8I1J9_9NEOP</name>
<accession>A0ABN8I1J9</accession>